<feature type="compositionally biased region" description="Low complexity" evidence="1">
    <location>
        <begin position="112"/>
        <end position="131"/>
    </location>
</feature>
<dbReference type="RefSeq" id="WP_311611483.1">
    <property type="nucleotide sequence ID" value="NZ_JAVRFI010000009.1"/>
</dbReference>
<feature type="region of interest" description="Disordered" evidence="1">
    <location>
        <begin position="76"/>
        <end position="164"/>
    </location>
</feature>
<feature type="compositionally biased region" description="Basic and acidic residues" evidence="1">
    <location>
        <begin position="89"/>
        <end position="104"/>
    </location>
</feature>
<keyword evidence="2" id="KW-0732">Signal</keyword>
<keyword evidence="4" id="KW-1185">Reference proteome</keyword>
<feature type="signal peptide" evidence="2">
    <location>
        <begin position="1"/>
        <end position="22"/>
    </location>
</feature>
<comment type="caution">
    <text evidence="3">The sequence shown here is derived from an EMBL/GenBank/DDBJ whole genome shotgun (WGS) entry which is preliminary data.</text>
</comment>
<protein>
    <recommendedName>
        <fullName evidence="5">ATP-binding protein</fullName>
    </recommendedName>
</protein>
<dbReference type="EMBL" id="JAVRFI010000009">
    <property type="protein sequence ID" value="MDT0450564.1"/>
    <property type="molecule type" value="Genomic_DNA"/>
</dbReference>
<gene>
    <name evidence="3" type="ORF">RM609_15995</name>
</gene>
<name>A0ABU2SNL2_9ACTN</name>
<evidence type="ECO:0008006" key="5">
    <source>
        <dbReference type="Google" id="ProtNLM"/>
    </source>
</evidence>
<reference evidence="3" key="1">
    <citation type="submission" date="2024-05" db="EMBL/GenBank/DDBJ databases">
        <title>30 novel species of actinomycetes from the DSMZ collection.</title>
        <authorList>
            <person name="Nouioui I."/>
        </authorList>
    </citation>
    <scope>NUCLEOTIDE SEQUENCE</scope>
    <source>
        <strain evidence="3">DSM 40473</strain>
    </source>
</reference>
<proteinExistence type="predicted"/>
<feature type="chain" id="PRO_5046589572" description="ATP-binding protein" evidence="2">
    <location>
        <begin position="23"/>
        <end position="164"/>
    </location>
</feature>
<accession>A0ABU2SNL2</accession>
<evidence type="ECO:0000313" key="4">
    <source>
        <dbReference type="Proteomes" id="UP001180531"/>
    </source>
</evidence>
<evidence type="ECO:0000256" key="2">
    <source>
        <dbReference type="SAM" id="SignalP"/>
    </source>
</evidence>
<organism evidence="3 4">
    <name type="scientific">Streptomyces hesseae</name>
    <dbReference type="NCBI Taxonomy" id="3075519"/>
    <lineage>
        <taxon>Bacteria</taxon>
        <taxon>Bacillati</taxon>
        <taxon>Actinomycetota</taxon>
        <taxon>Actinomycetes</taxon>
        <taxon>Kitasatosporales</taxon>
        <taxon>Streptomycetaceae</taxon>
        <taxon>Streptomyces</taxon>
    </lineage>
</organism>
<sequence>MNQASLKALGAAVVGAAIAVGAAGTAAAGTLESVTTTATGAAKGLPLEQVAPAAPMGGPALVASDRLIRSGVLEQSAKAADTALAPHLPTEKLDKLTGHPREASAEATTPTGKSAGKSAAAPAGKPAAAPADNKGNAGLLGGLPTKAIAPNGLSLPGLGTPNMK</sequence>
<evidence type="ECO:0000256" key="1">
    <source>
        <dbReference type="SAM" id="MobiDB-lite"/>
    </source>
</evidence>
<evidence type="ECO:0000313" key="3">
    <source>
        <dbReference type="EMBL" id="MDT0450564.1"/>
    </source>
</evidence>
<dbReference type="Proteomes" id="UP001180531">
    <property type="component" value="Unassembled WGS sequence"/>
</dbReference>